<sequence length="683" mass="77872">MRKMWFDIIRLKTNGNMQLKTCDLLPWHLKTGLFMELVDIVKSRIGYLGSGSKAKSQVKDNKIDLLVQQYEQFVISEDESIDSAFARFNAIITSRKALDEGYSSMNYVRKFFSALHHKWRAKVTAIEESKDLTSLSLDELIGNHKVHEMIIKIDPEIVKANVERKSIALKAKKDSSDEECSTFGSEDEEYVGRISKTTKRQNQRAFVGGSLSDSGEKDDEKVKVETCLVAHASSEICLGVDLEPDEWIKDSGCSKHMTGNQKLFSTYKAYNGGNVIFGSILRGNIIGKGYFQNSKAYIVLNKHSKKVEESLNVTFDETPSPSKTSPLVDDDLYEEEAIKVIEKKNLENDIVDETLEIDEIVNINESRNHPLENVIGNLNQKTLRSQAQNKIKQLEGGIFFNQSKYIKEMLKKFGLEDSKPMRTLMSSDTKLMKDEEYESIDSAYTRFNTIITSLKALDEGYYCKNYVWKFLRALHPKWRANVTAIEESKDLISLSLDELIGNLKVYEMIIKKDSKIVKEKVERKSITLKAKKDSSDEECSTSSSEDEEYARRRDDKNGKSDRRCFRCGDPNNLIGECPKQPKDKNQRAFVGGSWSDSDEEDDEKVKDETCLVAHASSQEVYVAQPQGFIDFEKPDHVYKLKKALYGLKQALKAWPDIMFSVCLCARFQEAPKTSHLKAVKHIF</sequence>
<dbReference type="EMBL" id="BKCJ010007257">
    <property type="protein sequence ID" value="GEU76332.1"/>
    <property type="molecule type" value="Genomic_DNA"/>
</dbReference>
<feature type="compositionally biased region" description="Basic and acidic residues" evidence="1">
    <location>
        <begin position="549"/>
        <end position="561"/>
    </location>
</feature>
<comment type="caution">
    <text evidence="4">The sequence shown here is derived from an EMBL/GenBank/DDBJ whole genome shotgun (WGS) entry which is preliminary data.</text>
</comment>
<proteinExistence type="predicted"/>
<feature type="region of interest" description="Disordered" evidence="1">
    <location>
        <begin position="576"/>
        <end position="602"/>
    </location>
</feature>
<dbReference type="PANTHER" id="PTHR34676">
    <property type="entry name" value="DUF4219 DOMAIN-CONTAINING PROTEIN-RELATED"/>
    <property type="match status" value="1"/>
</dbReference>
<evidence type="ECO:0000256" key="1">
    <source>
        <dbReference type="SAM" id="MobiDB-lite"/>
    </source>
</evidence>
<dbReference type="InterPro" id="IPR054722">
    <property type="entry name" value="PolX-like_BBD"/>
</dbReference>
<dbReference type="AlphaFoldDB" id="A0A6L2MUB9"/>
<dbReference type="Pfam" id="PF07727">
    <property type="entry name" value="RVT_2"/>
    <property type="match status" value="1"/>
</dbReference>
<feature type="region of interest" description="Disordered" evidence="1">
    <location>
        <begin position="532"/>
        <end position="561"/>
    </location>
</feature>
<organism evidence="4">
    <name type="scientific">Tanacetum cinerariifolium</name>
    <name type="common">Dalmatian daisy</name>
    <name type="synonym">Chrysanthemum cinerariifolium</name>
    <dbReference type="NCBI Taxonomy" id="118510"/>
    <lineage>
        <taxon>Eukaryota</taxon>
        <taxon>Viridiplantae</taxon>
        <taxon>Streptophyta</taxon>
        <taxon>Embryophyta</taxon>
        <taxon>Tracheophyta</taxon>
        <taxon>Spermatophyta</taxon>
        <taxon>Magnoliopsida</taxon>
        <taxon>eudicotyledons</taxon>
        <taxon>Gunneridae</taxon>
        <taxon>Pentapetalae</taxon>
        <taxon>asterids</taxon>
        <taxon>campanulids</taxon>
        <taxon>Asterales</taxon>
        <taxon>Asteraceae</taxon>
        <taxon>Asteroideae</taxon>
        <taxon>Anthemideae</taxon>
        <taxon>Anthemidinae</taxon>
        <taxon>Tanacetum</taxon>
    </lineage>
</organism>
<dbReference type="InterPro" id="IPR013103">
    <property type="entry name" value="RVT_2"/>
</dbReference>
<dbReference type="Pfam" id="PF14223">
    <property type="entry name" value="Retrotran_gag_2"/>
    <property type="match status" value="1"/>
</dbReference>
<accession>A0A6L2MUB9</accession>
<dbReference type="Pfam" id="PF22936">
    <property type="entry name" value="Pol_BBD"/>
    <property type="match status" value="1"/>
</dbReference>
<evidence type="ECO:0000259" key="3">
    <source>
        <dbReference type="Pfam" id="PF22936"/>
    </source>
</evidence>
<name>A0A6L2MUB9_TANCI</name>
<evidence type="ECO:0000259" key="2">
    <source>
        <dbReference type="Pfam" id="PF07727"/>
    </source>
</evidence>
<gene>
    <name evidence="4" type="ORF">Tci_048310</name>
</gene>
<dbReference type="PANTHER" id="PTHR34676:SF8">
    <property type="entry name" value="TRANSMEMBRANE PROTEIN"/>
    <property type="match status" value="1"/>
</dbReference>
<feature type="compositionally biased region" description="Acidic residues" evidence="1">
    <location>
        <begin position="535"/>
        <end position="548"/>
    </location>
</feature>
<evidence type="ECO:0000313" key="4">
    <source>
        <dbReference type="EMBL" id="GEU76332.1"/>
    </source>
</evidence>
<feature type="domain" description="Retrovirus-related Pol polyprotein from transposon TNT 1-94-like beta-barrel" evidence="3">
    <location>
        <begin position="247"/>
        <end position="290"/>
    </location>
</feature>
<feature type="domain" description="Reverse transcriptase Ty1/copia-type" evidence="2">
    <location>
        <begin position="617"/>
        <end position="672"/>
    </location>
</feature>
<reference evidence="4" key="1">
    <citation type="journal article" date="2019" name="Sci. Rep.">
        <title>Draft genome of Tanacetum cinerariifolium, the natural source of mosquito coil.</title>
        <authorList>
            <person name="Yamashiro T."/>
            <person name="Shiraishi A."/>
            <person name="Satake H."/>
            <person name="Nakayama K."/>
        </authorList>
    </citation>
    <scope>NUCLEOTIDE SEQUENCE</scope>
</reference>
<protein>
    <submittedName>
        <fullName evidence="4">UBN2 domain-containing protein</fullName>
    </submittedName>
</protein>